<keyword evidence="3" id="KW-1185">Reference proteome</keyword>
<comment type="caution">
    <text evidence="2">The sequence shown here is derived from an EMBL/GenBank/DDBJ whole genome shotgun (WGS) entry which is preliminary data.</text>
</comment>
<keyword evidence="1" id="KW-1133">Transmembrane helix</keyword>
<proteinExistence type="predicted"/>
<evidence type="ECO:0000256" key="1">
    <source>
        <dbReference type="SAM" id="Phobius"/>
    </source>
</evidence>
<protein>
    <recommendedName>
        <fullName evidence="4">Transmembrane protein</fullName>
    </recommendedName>
</protein>
<keyword evidence="1" id="KW-0812">Transmembrane</keyword>
<evidence type="ECO:0008006" key="4">
    <source>
        <dbReference type="Google" id="ProtNLM"/>
    </source>
</evidence>
<dbReference type="RefSeq" id="WP_315649013.1">
    <property type="nucleotide sequence ID" value="NZ_JAVXZY010000001.1"/>
</dbReference>
<name>A0ABU3P7S7_9BURK</name>
<evidence type="ECO:0000313" key="3">
    <source>
        <dbReference type="Proteomes" id="UP001246372"/>
    </source>
</evidence>
<organism evidence="2 3">
    <name type="scientific">Roseateles aquae</name>
    <dbReference type="NCBI Taxonomy" id="3077235"/>
    <lineage>
        <taxon>Bacteria</taxon>
        <taxon>Pseudomonadati</taxon>
        <taxon>Pseudomonadota</taxon>
        <taxon>Betaproteobacteria</taxon>
        <taxon>Burkholderiales</taxon>
        <taxon>Sphaerotilaceae</taxon>
        <taxon>Roseateles</taxon>
    </lineage>
</organism>
<reference evidence="2" key="1">
    <citation type="submission" date="2023-09" db="EMBL/GenBank/DDBJ databases">
        <title>Paucibacter sp. APW11 Genome sequencing and assembly.</title>
        <authorList>
            <person name="Kim I."/>
        </authorList>
    </citation>
    <scope>NUCLEOTIDE SEQUENCE</scope>
    <source>
        <strain evidence="2">APW11</strain>
    </source>
</reference>
<evidence type="ECO:0000313" key="2">
    <source>
        <dbReference type="EMBL" id="MDT8998604.1"/>
    </source>
</evidence>
<keyword evidence="1" id="KW-0472">Membrane</keyword>
<gene>
    <name evidence="2" type="ORF">RQP53_04895</name>
</gene>
<dbReference type="EMBL" id="JAVXZY010000001">
    <property type="protein sequence ID" value="MDT8998604.1"/>
    <property type="molecule type" value="Genomic_DNA"/>
</dbReference>
<feature type="transmembrane region" description="Helical" evidence="1">
    <location>
        <begin position="79"/>
        <end position="97"/>
    </location>
</feature>
<dbReference type="Proteomes" id="UP001246372">
    <property type="component" value="Unassembled WGS sequence"/>
</dbReference>
<feature type="transmembrane region" description="Helical" evidence="1">
    <location>
        <begin position="20"/>
        <end position="42"/>
    </location>
</feature>
<feature type="transmembrane region" description="Helical" evidence="1">
    <location>
        <begin position="54"/>
        <end position="73"/>
    </location>
</feature>
<accession>A0ABU3P7S7</accession>
<sequence length="99" mass="10689">MMPLVQTPRSAPRRDWWSKTLAGALGGLVVALLCSALFNHLAQPGLTLALRSQLAMWMVAPIWLTLLALSFGFSSGRRAWLSLGGATALLALAFVLLER</sequence>